<dbReference type="PANTHER" id="PTHR35370:SF4">
    <property type="entry name" value="TYPE VI SECRETION SYSTEM BASEPLATE SUBUNIT TSSF"/>
    <property type="match status" value="1"/>
</dbReference>
<dbReference type="PANTHER" id="PTHR35370">
    <property type="entry name" value="CYTOPLASMIC PROTEIN-RELATED-RELATED"/>
    <property type="match status" value="1"/>
</dbReference>
<dbReference type="InterPro" id="IPR010657">
    <property type="entry name" value="ImpA_N"/>
</dbReference>
<dbReference type="Pfam" id="PF05947">
    <property type="entry name" value="T6SS_TssF"/>
    <property type="match status" value="1"/>
</dbReference>
<reference evidence="3" key="1">
    <citation type="journal article" date="2019" name="Int. J. Syst. Evol. Microbiol.">
        <title>The Global Catalogue of Microorganisms (GCM) 10K type strain sequencing project: providing services to taxonomists for standard genome sequencing and annotation.</title>
        <authorList>
            <consortium name="The Broad Institute Genomics Platform"/>
            <consortium name="The Broad Institute Genome Sequencing Center for Infectious Disease"/>
            <person name="Wu L."/>
            <person name="Ma J."/>
        </authorList>
    </citation>
    <scope>NUCLEOTIDE SEQUENCE [LARGE SCALE GENOMIC DNA]</scope>
    <source>
        <strain evidence="3">CCUG 48316</strain>
    </source>
</reference>
<dbReference type="Pfam" id="PF06812">
    <property type="entry name" value="ImpA_N"/>
    <property type="match status" value="1"/>
</dbReference>
<sequence>MRDTQEYEDLEARLHAMEAEGPAVVDWPEVTRLCLFIIGSYGKDLGVGCWLAYALFRVEGYRGLAVGLGLLREMIGRHWATMQPPVSRKRARIGALEWLAGRAAHLCTVAPREDDASAILYAFDYEPFETFRHDLPEATASRPFFKERLRPATVGRGIDHFLSFVTPHPLPAGGTGEVVSVALTCTNGSLAERLSIGMIDQPTSETPATVRFANVMGVTPHTPPPVGESLLWRLISNLARNFSSLADVGALRTLIASYDFRALHDLQAHRRLELLQEAIEDFTHDAEDAVILGHPMRVRTLLCTVAEDKIGGEAELFLFGSVLERFFTVYASVNTLHRFTIRGRDSKVEYRWKPRTGTDRPL</sequence>
<keyword evidence="3" id="KW-1185">Reference proteome</keyword>
<dbReference type="InterPro" id="IPR010272">
    <property type="entry name" value="T6SS_TssF"/>
</dbReference>
<feature type="domain" description="ImpA N-terminal" evidence="1">
    <location>
        <begin position="2"/>
        <end position="100"/>
    </location>
</feature>
<dbReference type="Proteomes" id="UP001596292">
    <property type="component" value="Unassembled WGS sequence"/>
</dbReference>
<dbReference type="RefSeq" id="WP_378971980.1">
    <property type="nucleotide sequence ID" value="NZ_JBHSWN010000001.1"/>
</dbReference>
<name>A0ABW2BNV0_9HYPH</name>
<comment type="caution">
    <text evidence="2">The sequence shown here is derived from an EMBL/GenBank/DDBJ whole genome shotgun (WGS) entry which is preliminary data.</text>
</comment>
<evidence type="ECO:0000313" key="3">
    <source>
        <dbReference type="Proteomes" id="UP001596292"/>
    </source>
</evidence>
<evidence type="ECO:0000313" key="2">
    <source>
        <dbReference type="EMBL" id="MFC6791280.1"/>
    </source>
</evidence>
<proteinExistence type="predicted"/>
<gene>
    <name evidence="2" type="ORF">ACFQE0_17630</name>
</gene>
<accession>A0ABW2BNV0</accession>
<evidence type="ECO:0000259" key="1">
    <source>
        <dbReference type="Pfam" id="PF06812"/>
    </source>
</evidence>
<organism evidence="2 3">
    <name type="scientific">Methylobacterium komagatae</name>
    <dbReference type="NCBI Taxonomy" id="374425"/>
    <lineage>
        <taxon>Bacteria</taxon>
        <taxon>Pseudomonadati</taxon>
        <taxon>Pseudomonadota</taxon>
        <taxon>Alphaproteobacteria</taxon>
        <taxon>Hyphomicrobiales</taxon>
        <taxon>Methylobacteriaceae</taxon>
        <taxon>Methylobacterium</taxon>
    </lineage>
</organism>
<protein>
    <submittedName>
        <fullName evidence="2">Type VI secretion system baseplate subunit TssF</fullName>
    </submittedName>
</protein>
<dbReference type="EMBL" id="JBHSWN010000001">
    <property type="protein sequence ID" value="MFC6791280.1"/>
    <property type="molecule type" value="Genomic_DNA"/>
</dbReference>